<protein>
    <submittedName>
        <fullName evidence="10">Multicopper oxidase-domain-containing protein</fullName>
    </submittedName>
</protein>
<dbReference type="CDD" id="cd04205">
    <property type="entry name" value="CuRO_2_LCC_like"/>
    <property type="match status" value="1"/>
</dbReference>
<feature type="domain" description="Plastocyanin-like" evidence="8">
    <location>
        <begin position="538"/>
        <end position="651"/>
    </location>
</feature>
<dbReference type="PANTHER" id="PTHR11709:SF394">
    <property type="entry name" value="FI03373P-RELATED"/>
    <property type="match status" value="1"/>
</dbReference>
<evidence type="ECO:0000313" key="11">
    <source>
        <dbReference type="Proteomes" id="UP001610334"/>
    </source>
</evidence>
<name>A0ABR4GYA2_9EURO</name>
<comment type="similarity">
    <text evidence="1">Belongs to the multicopper oxidase family.</text>
</comment>
<dbReference type="InterPro" id="IPR033138">
    <property type="entry name" value="Cu_oxidase_CS"/>
</dbReference>
<evidence type="ECO:0000256" key="5">
    <source>
        <dbReference type="SAM" id="MobiDB-lite"/>
    </source>
</evidence>
<dbReference type="InterPro" id="IPR011707">
    <property type="entry name" value="Cu-oxidase-like_N"/>
</dbReference>
<dbReference type="Gene3D" id="2.60.40.420">
    <property type="entry name" value="Cupredoxins - blue copper proteins"/>
    <property type="match status" value="3"/>
</dbReference>
<evidence type="ECO:0000313" key="10">
    <source>
        <dbReference type="EMBL" id="KAL2803430.1"/>
    </source>
</evidence>
<evidence type="ECO:0000259" key="9">
    <source>
        <dbReference type="Pfam" id="PF07732"/>
    </source>
</evidence>
<dbReference type="Pfam" id="PF00394">
    <property type="entry name" value="Cu-oxidase"/>
    <property type="match status" value="1"/>
</dbReference>
<evidence type="ECO:0000256" key="6">
    <source>
        <dbReference type="SAM" id="Phobius"/>
    </source>
</evidence>
<dbReference type="PANTHER" id="PTHR11709">
    <property type="entry name" value="MULTI-COPPER OXIDASE"/>
    <property type="match status" value="1"/>
</dbReference>
<dbReference type="CDD" id="cd13910">
    <property type="entry name" value="CuRO_3_MCO_like_4"/>
    <property type="match status" value="1"/>
</dbReference>
<dbReference type="Proteomes" id="UP001610334">
    <property type="component" value="Unassembled WGS sequence"/>
</dbReference>
<comment type="caution">
    <text evidence="10">The sequence shown here is derived from an EMBL/GenBank/DDBJ whole genome shotgun (WGS) entry which is preliminary data.</text>
</comment>
<dbReference type="SUPFAM" id="SSF49503">
    <property type="entry name" value="Cupredoxins"/>
    <property type="match status" value="3"/>
</dbReference>
<accession>A0ABR4GYA2</accession>
<proteinExistence type="inferred from homology"/>
<reference evidence="10 11" key="1">
    <citation type="submission" date="2024-07" db="EMBL/GenBank/DDBJ databases">
        <title>Section-level genome sequencing and comparative genomics of Aspergillus sections Usti and Cavernicolus.</title>
        <authorList>
            <consortium name="Lawrence Berkeley National Laboratory"/>
            <person name="Nybo J.L."/>
            <person name="Vesth T.C."/>
            <person name="Theobald S."/>
            <person name="Frisvad J.C."/>
            <person name="Larsen T.O."/>
            <person name="Kjaerboelling I."/>
            <person name="Rothschild-Mancinelli K."/>
            <person name="Lyhne E.K."/>
            <person name="Kogle M.E."/>
            <person name="Barry K."/>
            <person name="Clum A."/>
            <person name="Na H."/>
            <person name="Ledsgaard L."/>
            <person name="Lin J."/>
            <person name="Lipzen A."/>
            <person name="Kuo A."/>
            <person name="Riley R."/>
            <person name="Mondo S."/>
            <person name="Labutti K."/>
            <person name="Haridas S."/>
            <person name="Pangalinan J."/>
            <person name="Salamov A.A."/>
            <person name="Simmons B.A."/>
            <person name="Magnuson J.K."/>
            <person name="Chen J."/>
            <person name="Drula E."/>
            <person name="Henrissat B."/>
            <person name="Wiebenga A."/>
            <person name="Lubbers R.J."/>
            <person name="Gomes A.C."/>
            <person name="Makela M.R."/>
            <person name="Stajich J."/>
            <person name="Grigoriev I.V."/>
            <person name="Mortensen U.H."/>
            <person name="De Vries R.P."/>
            <person name="Baker S.E."/>
            <person name="Andersen M.R."/>
        </authorList>
    </citation>
    <scope>NUCLEOTIDE SEQUENCE [LARGE SCALE GENOMIC DNA]</scope>
    <source>
        <strain evidence="10 11">CBS 588.65</strain>
    </source>
</reference>
<dbReference type="EMBL" id="JBFXLT010000139">
    <property type="protein sequence ID" value="KAL2803430.1"/>
    <property type="molecule type" value="Genomic_DNA"/>
</dbReference>
<dbReference type="InterPro" id="IPR002355">
    <property type="entry name" value="Cu_oxidase_Cu_BS"/>
</dbReference>
<keyword evidence="11" id="KW-1185">Reference proteome</keyword>
<keyword evidence="4" id="KW-0186">Copper</keyword>
<keyword evidence="2" id="KW-0479">Metal-binding</keyword>
<evidence type="ECO:0000256" key="4">
    <source>
        <dbReference type="ARBA" id="ARBA00023008"/>
    </source>
</evidence>
<feature type="domain" description="Plastocyanin-like" evidence="7">
    <location>
        <begin position="253"/>
        <end position="381"/>
    </location>
</feature>
<dbReference type="InterPro" id="IPR001117">
    <property type="entry name" value="Cu-oxidase_2nd"/>
</dbReference>
<dbReference type="InterPro" id="IPR008972">
    <property type="entry name" value="Cupredoxin"/>
</dbReference>
<dbReference type="InterPro" id="IPR045087">
    <property type="entry name" value="Cu-oxidase_fam"/>
</dbReference>
<feature type="domain" description="Plastocyanin-like" evidence="9">
    <location>
        <begin position="116"/>
        <end position="230"/>
    </location>
</feature>
<dbReference type="PROSITE" id="PS00080">
    <property type="entry name" value="MULTICOPPER_OXIDASE2"/>
    <property type="match status" value="1"/>
</dbReference>
<dbReference type="CDD" id="cd04206">
    <property type="entry name" value="CuRO_1_LCC_like"/>
    <property type="match status" value="1"/>
</dbReference>
<feature type="region of interest" description="Disordered" evidence="5">
    <location>
        <begin position="1"/>
        <end position="35"/>
    </location>
</feature>
<evidence type="ECO:0000256" key="3">
    <source>
        <dbReference type="ARBA" id="ARBA00023002"/>
    </source>
</evidence>
<evidence type="ECO:0000259" key="8">
    <source>
        <dbReference type="Pfam" id="PF07731"/>
    </source>
</evidence>
<keyword evidence="6" id="KW-0812">Transmembrane</keyword>
<sequence length="653" mass="73081">MQRQSSRRRKSCPGDKSDQTNSSQSTPQKHEKESERKAHWHRGLILYAVAVCIVSLLLFWNQYMTPRPQSFLFAEDHVNRSGLGIKNPDASRPGIELHLEDHIYREPITHHLEWTVTADNLRPDGVLKRVYLINGLFPGPTIETRSGDTIIVNVTNALNEEHFTIHWHGLHIKNSMDGAAGVTQSPIPPGSSFLYSFSIPVDQSGTFWYHGHAGLARADGFYGGFVVHKPAPKSTVRGLMSRETKLGRAEERDVLLLIGDWYHRPAPEVMAWYMRAGSFGNEPVPDSLLINGIGYFNCSTAVPARPVDCVDRPLDLSHVLPKDSVYRLRVVNTGSLAGFSFTLENHDVAVLDVDSVPVQPQNVPSTDSAGILYPGQRMDLLARRTSGDRPSILKIDLDEECFKYPNPALTSSQEFFISHPEGQKLSTSVSEEASLGEKLSSKFVNIQDLPSTPQVLSHLPRTPTVQRTEVVYTKIQKLSINQNIPYGVFNRTSWAPQIDPPVPLINLQREQWDDNQFGITIPASSPAEQSNALNDNGREAAWIDLVVNNLDEGGHPFHLHGHHFYILAVHQASIGWGSYNPFTDLSPPGLDIDRFPETNGYDLSRAMLRDTVYIPSRAYAVLRFRADNPGIWLFHCHILWHLASGMAMVVDIR</sequence>
<dbReference type="InterPro" id="IPR011706">
    <property type="entry name" value="Cu-oxidase_C"/>
</dbReference>
<organism evidence="10 11">
    <name type="scientific">Aspergillus granulosus</name>
    <dbReference type="NCBI Taxonomy" id="176169"/>
    <lineage>
        <taxon>Eukaryota</taxon>
        <taxon>Fungi</taxon>
        <taxon>Dikarya</taxon>
        <taxon>Ascomycota</taxon>
        <taxon>Pezizomycotina</taxon>
        <taxon>Eurotiomycetes</taxon>
        <taxon>Eurotiomycetidae</taxon>
        <taxon>Eurotiales</taxon>
        <taxon>Aspergillaceae</taxon>
        <taxon>Aspergillus</taxon>
        <taxon>Aspergillus subgen. Nidulantes</taxon>
    </lineage>
</organism>
<evidence type="ECO:0000256" key="2">
    <source>
        <dbReference type="ARBA" id="ARBA00022723"/>
    </source>
</evidence>
<gene>
    <name evidence="10" type="ORF">BJX63DRAFT_440123</name>
</gene>
<dbReference type="Pfam" id="PF07732">
    <property type="entry name" value="Cu-oxidase_3"/>
    <property type="match status" value="1"/>
</dbReference>
<evidence type="ECO:0000256" key="1">
    <source>
        <dbReference type="ARBA" id="ARBA00010609"/>
    </source>
</evidence>
<dbReference type="Pfam" id="PF07731">
    <property type="entry name" value="Cu-oxidase_2"/>
    <property type="match status" value="1"/>
</dbReference>
<keyword evidence="6" id="KW-1133">Transmembrane helix</keyword>
<feature type="transmembrane region" description="Helical" evidence="6">
    <location>
        <begin position="44"/>
        <end position="63"/>
    </location>
</feature>
<evidence type="ECO:0000259" key="7">
    <source>
        <dbReference type="Pfam" id="PF00394"/>
    </source>
</evidence>
<keyword evidence="6" id="KW-0472">Membrane</keyword>
<feature type="compositionally biased region" description="Basic residues" evidence="5">
    <location>
        <begin position="1"/>
        <end position="11"/>
    </location>
</feature>
<keyword evidence="3" id="KW-0560">Oxidoreductase</keyword>
<dbReference type="PROSITE" id="PS00079">
    <property type="entry name" value="MULTICOPPER_OXIDASE1"/>
    <property type="match status" value="1"/>
</dbReference>